<dbReference type="GO" id="GO:0005634">
    <property type="term" value="C:nucleus"/>
    <property type="evidence" value="ECO:0007669"/>
    <property type="project" value="TreeGrafter"/>
</dbReference>
<keyword evidence="3" id="KW-1185">Reference proteome</keyword>
<dbReference type="GO" id="GO:0006303">
    <property type="term" value="P:double-strand break repair via nonhomologous end joining"/>
    <property type="evidence" value="ECO:0007669"/>
    <property type="project" value="TreeGrafter"/>
</dbReference>
<dbReference type="GO" id="GO:0035861">
    <property type="term" value="C:site of double-strand break"/>
    <property type="evidence" value="ECO:0007669"/>
    <property type="project" value="TreeGrafter"/>
</dbReference>
<dbReference type="PANTHER" id="PTHR46060">
    <property type="entry name" value="MARINER MOS1 TRANSPOSASE-LIKE PROTEIN"/>
    <property type="match status" value="1"/>
</dbReference>
<dbReference type="GO" id="GO:0000014">
    <property type="term" value="F:single-stranded DNA endodeoxyribonuclease activity"/>
    <property type="evidence" value="ECO:0007669"/>
    <property type="project" value="TreeGrafter"/>
</dbReference>
<dbReference type="GO" id="GO:0042800">
    <property type="term" value="F:histone H3K4 methyltransferase activity"/>
    <property type="evidence" value="ECO:0007669"/>
    <property type="project" value="TreeGrafter"/>
</dbReference>
<proteinExistence type="predicted"/>
<comment type="caution">
    <text evidence="2">The sequence shown here is derived from an EMBL/GenBank/DDBJ whole genome shotgun (WGS) entry which is preliminary data.</text>
</comment>
<dbReference type="Pfam" id="PF17906">
    <property type="entry name" value="HTH_48"/>
    <property type="match status" value="1"/>
</dbReference>
<gene>
    <name evidence="2" type="ORF">TNIN_419831</name>
</gene>
<dbReference type="GO" id="GO:0015074">
    <property type="term" value="P:DNA integration"/>
    <property type="evidence" value="ECO:0007669"/>
    <property type="project" value="TreeGrafter"/>
</dbReference>
<dbReference type="GO" id="GO:0000793">
    <property type="term" value="C:condensed chromosome"/>
    <property type="evidence" value="ECO:0007669"/>
    <property type="project" value="TreeGrafter"/>
</dbReference>
<dbReference type="Proteomes" id="UP000886998">
    <property type="component" value="Unassembled WGS sequence"/>
</dbReference>
<dbReference type="InterPro" id="IPR052709">
    <property type="entry name" value="Transposase-MT_Hybrid"/>
</dbReference>
<dbReference type="GO" id="GO:0031297">
    <property type="term" value="P:replication fork processing"/>
    <property type="evidence" value="ECO:0007669"/>
    <property type="project" value="TreeGrafter"/>
</dbReference>
<organism evidence="2 3">
    <name type="scientific">Trichonephila inaurata madagascariensis</name>
    <dbReference type="NCBI Taxonomy" id="2747483"/>
    <lineage>
        <taxon>Eukaryota</taxon>
        <taxon>Metazoa</taxon>
        <taxon>Ecdysozoa</taxon>
        <taxon>Arthropoda</taxon>
        <taxon>Chelicerata</taxon>
        <taxon>Arachnida</taxon>
        <taxon>Araneae</taxon>
        <taxon>Araneomorphae</taxon>
        <taxon>Entelegynae</taxon>
        <taxon>Araneoidea</taxon>
        <taxon>Nephilidae</taxon>
        <taxon>Trichonephila</taxon>
        <taxon>Trichonephila inaurata</taxon>
    </lineage>
</organism>
<sequence>MFHTFERTSGKRIYFRNFRVLFLYERKSDHNAAAVARNINTAFGSGSVSKRTIQRWCAKFESGDKNLTNEDQDRPKTEVDNEIPRAIVEQNTSNIVRDYAEERERERELEA</sequence>
<dbReference type="GO" id="GO:0044547">
    <property type="term" value="F:DNA topoisomerase binding"/>
    <property type="evidence" value="ECO:0007669"/>
    <property type="project" value="TreeGrafter"/>
</dbReference>
<evidence type="ECO:0000259" key="1">
    <source>
        <dbReference type="Pfam" id="PF17906"/>
    </source>
</evidence>
<protein>
    <recommendedName>
        <fullName evidence="1">Mos1 transposase HTH domain-containing protein</fullName>
    </recommendedName>
</protein>
<dbReference type="GO" id="GO:0046975">
    <property type="term" value="F:histone H3K36 methyltransferase activity"/>
    <property type="evidence" value="ECO:0007669"/>
    <property type="project" value="TreeGrafter"/>
</dbReference>
<dbReference type="Gene3D" id="1.10.10.1450">
    <property type="match status" value="1"/>
</dbReference>
<dbReference type="AlphaFoldDB" id="A0A8X6X8N2"/>
<evidence type="ECO:0000313" key="2">
    <source>
        <dbReference type="EMBL" id="GFY48029.1"/>
    </source>
</evidence>
<name>A0A8X6X8N2_9ARAC</name>
<feature type="domain" description="Mos1 transposase HTH" evidence="1">
    <location>
        <begin position="17"/>
        <end position="64"/>
    </location>
</feature>
<evidence type="ECO:0000313" key="3">
    <source>
        <dbReference type="Proteomes" id="UP000886998"/>
    </source>
</evidence>
<dbReference type="GO" id="GO:0044774">
    <property type="term" value="P:mitotic DNA integrity checkpoint signaling"/>
    <property type="evidence" value="ECO:0007669"/>
    <property type="project" value="TreeGrafter"/>
</dbReference>
<dbReference type="GO" id="GO:0003697">
    <property type="term" value="F:single-stranded DNA binding"/>
    <property type="evidence" value="ECO:0007669"/>
    <property type="project" value="TreeGrafter"/>
</dbReference>
<dbReference type="GO" id="GO:0000729">
    <property type="term" value="P:DNA double-strand break processing"/>
    <property type="evidence" value="ECO:0007669"/>
    <property type="project" value="TreeGrafter"/>
</dbReference>
<dbReference type="PANTHER" id="PTHR46060:SF2">
    <property type="entry name" value="HISTONE-LYSINE N-METHYLTRANSFERASE SETMAR"/>
    <property type="match status" value="1"/>
</dbReference>
<accession>A0A8X6X8N2</accession>
<dbReference type="OrthoDB" id="616263at2759"/>
<dbReference type="EMBL" id="BMAV01006295">
    <property type="protein sequence ID" value="GFY48029.1"/>
    <property type="molecule type" value="Genomic_DNA"/>
</dbReference>
<reference evidence="2" key="1">
    <citation type="submission" date="2020-08" db="EMBL/GenBank/DDBJ databases">
        <title>Multicomponent nature underlies the extraordinary mechanical properties of spider dragline silk.</title>
        <authorList>
            <person name="Kono N."/>
            <person name="Nakamura H."/>
            <person name="Mori M."/>
            <person name="Yoshida Y."/>
            <person name="Ohtoshi R."/>
            <person name="Malay A.D."/>
            <person name="Moran D.A.P."/>
            <person name="Tomita M."/>
            <person name="Numata K."/>
            <person name="Arakawa K."/>
        </authorList>
    </citation>
    <scope>NUCLEOTIDE SEQUENCE</scope>
</reference>
<dbReference type="InterPro" id="IPR041426">
    <property type="entry name" value="Mos1_HTH"/>
</dbReference>
<dbReference type="GO" id="GO:0003690">
    <property type="term" value="F:double-stranded DNA binding"/>
    <property type="evidence" value="ECO:0007669"/>
    <property type="project" value="TreeGrafter"/>
</dbReference>